<reference evidence="5 6" key="1">
    <citation type="journal article" date="2018" name="Mol. Plant">
        <title>The genome of Artemisia annua provides insight into the evolution of Asteraceae family and artemisinin biosynthesis.</title>
        <authorList>
            <person name="Shen Q."/>
            <person name="Zhang L."/>
            <person name="Liao Z."/>
            <person name="Wang S."/>
            <person name="Yan T."/>
            <person name="Shi P."/>
            <person name="Liu M."/>
            <person name="Fu X."/>
            <person name="Pan Q."/>
            <person name="Wang Y."/>
            <person name="Lv Z."/>
            <person name="Lu X."/>
            <person name="Zhang F."/>
            <person name="Jiang W."/>
            <person name="Ma Y."/>
            <person name="Chen M."/>
            <person name="Hao X."/>
            <person name="Li L."/>
            <person name="Tang Y."/>
            <person name="Lv G."/>
            <person name="Zhou Y."/>
            <person name="Sun X."/>
            <person name="Brodelius P.E."/>
            <person name="Rose J.K.C."/>
            <person name="Tang K."/>
        </authorList>
    </citation>
    <scope>NUCLEOTIDE SEQUENCE [LARGE SCALE GENOMIC DNA]</scope>
    <source>
        <strain evidence="6">cv. Huhao1</strain>
        <tissue evidence="5">Leaf</tissue>
    </source>
</reference>
<evidence type="ECO:0000313" key="5">
    <source>
        <dbReference type="EMBL" id="PWA64622.1"/>
    </source>
</evidence>
<dbReference type="EMBL" id="PKPP01004390">
    <property type="protein sequence ID" value="PWA64622.1"/>
    <property type="molecule type" value="Genomic_DNA"/>
</dbReference>
<dbReference type="PANTHER" id="PTHR12663">
    <property type="entry name" value="ANDROGEN INDUCED INHIBITOR OF PROLIFERATION AS3 / PDS5-RELATED"/>
    <property type="match status" value="1"/>
</dbReference>
<dbReference type="GO" id="GO:0006281">
    <property type="term" value="P:DNA repair"/>
    <property type="evidence" value="ECO:0007669"/>
    <property type="project" value="UniProtKB-KW"/>
</dbReference>
<dbReference type="OrthoDB" id="200660at2759"/>
<keyword evidence="6" id="KW-1185">Reference proteome</keyword>
<proteinExistence type="predicted"/>
<dbReference type="GO" id="GO:0000785">
    <property type="term" value="C:chromatin"/>
    <property type="evidence" value="ECO:0007669"/>
    <property type="project" value="TreeGrafter"/>
</dbReference>
<evidence type="ECO:0000313" key="6">
    <source>
        <dbReference type="Proteomes" id="UP000245207"/>
    </source>
</evidence>
<dbReference type="SUPFAM" id="SSF63748">
    <property type="entry name" value="Tudor/PWWP/MBT"/>
    <property type="match status" value="1"/>
</dbReference>
<dbReference type="Gene3D" id="2.30.30.140">
    <property type="match status" value="1"/>
</dbReference>
<sequence length="605" mass="68974">MGYTSTSDFTFELINNNAAAGKELVHVLQQLEKRLEKVQQMPPESTKHAMQPAIKKLIATELLRHPDVEVNISVAGCICEVFRIMVHELYNDEKMKDFFELVVITFEKLSATSGGCYDKMTKVLRTLSSGNFSVMMCDLQLDGLIVRLFKQFLTVADSNSAVVVIKMKQIMAMIIEKTELPNHKLVDLLVNSVREDNKTSSPVCWQLGRDVLMKCAAQLKPHLPKKVAEEFYSPLMETIPSTTGTSRLRKDVTRKRKLECLDGSRNMVQAVRRCGDVKKHKKKSLSTDDPPMPTNIVTEVVEEFYSPLMETIPSTTDTRKLEKEVTCKRKLECLDGSRNMVQPVRRCRDVRKRKKKSLSTDDLPMPTNIVTKAQSVEQGENLVGRRIKVWWSRDKVYYQGVVKSFDCRNKRHKVLYDDGVEEILDFKQGRWKLVKMASKLSTFDIKLMNAGKGLLVLPSSTAKLLNVLEKMEKLLHRVQLHKGKRKQKLSESMKYAMHPIIEALAAKELLRHLDMDVNISVACCICDLLRIMEGNAAYTNEQMKDFFELAVTTFEKLSSTSGGCYTKLFKVLKTLSCFSYSVLESDLQLNGLIIRLFKQFLTVAE</sequence>
<evidence type="ECO:0000256" key="2">
    <source>
        <dbReference type="ARBA" id="ARBA00022763"/>
    </source>
</evidence>
<dbReference type="STRING" id="35608.A0A2U1MTP7"/>
<accession>A0A2U1MTP7</accession>
<gene>
    <name evidence="5" type="ORF">CTI12_AA343060</name>
</gene>
<keyword evidence="4" id="KW-0539">Nucleus</keyword>
<keyword evidence="3" id="KW-0234">DNA repair</keyword>
<organism evidence="5 6">
    <name type="scientific">Artemisia annua</name>
    <name type="common">Sweet wormwood</name>
    <dbReference type="NCBI Taxonomy" id="35608"/>
    <lineage>
        <taxon>Eukaryota</taxon>
        <taxon>Viridiplantae</taxon>
        <taxon>Streptophyta</taxon>
        <taxon>Embryophyta</taxon>
        <taxon>Tracheophyta</taxon>
        <taxon>Spermatophyta</taxon>
        <taxon>Magnoliopsida</taxon>
        <taxon>eudicotyledons</taxon>
        <taxon>Gunneridae</taxon>
        <taxon>Pentapetalae</taxon>
        <taxon>asterids</taxon>
        <taxon>campanulids</taxon>
        <taxon>Asterales</taxon>
        <taxon>Asteraceae</taxon>
        <taxon>Asteroideae</taxon>
        <taxon>Anthemideae</taxon>
        <taxon>Artemisiinae</taxon>
        <taxon>Artemisia</taxon>
    </lineage>
</organism>
<evidence type="ECO:0000256" key="3">
    <source>
        <dbReference type="ARBA" id="ARBA00023204"/>
    </source>
</evidence>
<dbReference type="InterPro" id="IPR039776">
    <property type="entry name" value="Pds5"/>
</dbReference>
<evidence type="ECO:0000256" key="4">
    <source>
        <dbReference type="ARBA" id="ARBA00023242"/>
    </source>
</evidence>
<dbReference type="Proteomes" id="UP000245207">
    <property type="component" value="Unassembled WGS sequence"/>
</dbReference>
<dbReference type="AlphaFoldDB" id="A0A2U1MTP7"/>
<dbReference type="GO" id="GO:0005634">
    <property type="term" value="C:nucleus"/>
    <property type="evidence" value="ECO:0007669"/>
    <property type="project" value="UniProtKB-SubCell"/>
</dbReference>
<dbReference type="CDD" id="cd20404">
    <property type="entry name" value="Tudor_Agenet_AtEML-like"/>
    <property type="match status" value="1"/>
</dbReference>
<comment type="subcellular location">
    <subcellularLocation>
        <location evidence="1">Nucleus</location>
    </subcellularLocation>
</comment>
<dbReference type="GO" id="GO:0007064">
    <property type="term" value="P:mitotic sister chromatid cohesion"/>
    <property type="evidence" value="ECO:0007669"/>
    <property type="project" value="InterPro"/>
</dbReference>
<name>A0A2U1MTP7_ARTAN</name>
<comment type="caution">
    <text evidence="5">The sequence shown here is derived from an EMBL/GenBank/DDBJ whole genome shotgun (WGS) entry which is preliminary data.</text>
</comment>
<dbReference type="Pfam" id="PF20168">
    <property type="entry name" value="PDS5"/>
    <property type="match status" value="2"/>
</dbReference>
<evidence type="ECO:0000256" key="1">
    <source>
        <dbReference type="ARBA" id="ARBA00004123"/>
    </source>
</evidence>
<dbReference type="PANTHER" id="PTHR12663:SF63">
    <property type="entry name" value="PHOSPHOLIPASE-LIKE PROTEIN-RELATED"/>
    <property type="match status" value="1"/>
</dbReference>
<protein>
    <submittedName>
        <fullName evidence="5">Phospholipase-like protein</fullName>
    </submittedName>
</protein>
<keyword evidence="2" id="KW-0227">DNA damage</keyword>